<evidence type="ECO:0008006" key="2">
    <source>
        <dbReference type="Google" id="ProtNLM"/>
    </source>
</evidence>
<protein>
    <recommendedName>
        <fullName evidence="2">DUF5611 domain-containing protein</fullName>
    </recommendedName>
</protein>
<sequence length="115" mass="13245">MATEKFNALTAYILRQGIGVTHSTVTVEHKGIDYELEYGVFNEGCIKLTIPELDNEDIVINVFDDAKYDTVGDMLEGYYTHLKERKERREIEKAKQNKIMRSFLGNVKLKSRGNK</sequence>
<organism evidence="1">
    <name type="scientific">Mammaliicoccus phage MSShimriz1</name>
    <dbReference type="NCBI Taxonomy" id="3230127"/>
    <lineage>
        <taxon>Viruses</taxon>
    </lineage>
</organism>
<proteinExistence type="predicted"/>
<dbReference type="EMBL" id="PP931174">
    <property type="protein sequence ID" value="XCH45039.1"/>
    <property type="molecule type" value="Genomic_DNA"/>
</dbReference>
<evidence type="ECO:0000313" key="1">
    <source>
        <dbReference type="EMBL" id="XCH45039.1"/>
    </source>
</evidence>
<reference evidence="1" key="1">
    <citation type="submission" date="2024-06" db="EMBL/GenBank/DDBJ databases">
        <authorList>
            <person name="Ashkenazi R."/>
            <person name="Lipszyc R.R."/>
            <person name="Braunstein R."/>
            <person name="Yerushalmy O."/>
            <person name="Alkalay-Oren S."/>
            <person name="Coppenhagn-Glazer S."/>
            <person name="Hazan R."/>
        </authorList>
    </citation>
    <scope>NUCLEOTIDE SEQUENCE</scope>
</reference>
<accession>A0AAU8GT19</accession>
<name>A0AAU8GT19_9VIRU</name>